<name>A0A8J6L2B3_TENMO</name>
<reference evidence="1" key="2">
    <citation type="submission" date="2021-08" db="EMBL/GenBank/DDBJ databases">
        <authorList>
            <person name="Eriksson T."/>
        </authorList>
    </citation>
    <scope>NUCLEOTIDE SEQUENCE</scope>
    <source>
        <strain evidence="1">Stoneville</strain>
        <tissue evidence="1">Whole head</tissue>
    </source>
</reference>
<dbReference type="Proteomes" id="UP000719412">
    <property type="component" value="Unassembled WGS sequence"/>
</dbReference>
<dbReference type="EMBL" id="JABDTM020028399">
    <property type="protein sequence ID" value="KAH0809004.1"/>
    <property type="molecule type" value="Genomic_DNA"/>
</dbReference>
<dbReference type="AlphaFoldDB" id="A0A8J6L2B3"/>
<gene>
    <name evidence="1" type="ORF">GEV33_013786</name>
</gene>
<evidence type="ECO:0000313" key="2">
    <source>
        <dbReference type="Proteomes" id="UP000719412"/>
    </source>
</evidence>
<organism evidence="1 2">
    <name type="scientific">Tenebrio molitor</name>
    <name type="common">Yellow mealworm beetle</name>
    <dbReference type="NCBI Taxonomy" id="7067"/>
    <lineage>
        <taxon>Eukaryota</taxon>
        <taxon>Metazoa</taxon>
        <taxon>Ecdysozoa</taxon>
        <taxon>Arthropoda</taxon>
        <taxon>Hexapoda</taxon>
        <taxon>Insecta</taxon>
        <taxon>Pterygota</taxon>
        <taxon>Neoptera</taxon>
        <taxon>Endopterygota</taxon>
        <taxon>Coleoptera</taxon>
        <taxon>Polyphaga</taxon>
        <taxon>Cucujiformia</taxon>
        <taxon>Tenebrionidae</taxon>
        <taxon>Tenebrio</taxon>
    </lineage>
</organism>
<reference evidence="1" key="1">
    <citation type="journal article" date="2020" name="J Insects Food Feed">
        <title>The yellow mealworm (Tenebrio molitor) genome: a resource for the emerging insects as food and feed industry.</title>
        <authorList>
            <person name="Eriksson T."/>
            <person name="Andere A."/>
            <person name="Kelstrup H."/>
            <person name="Emery V."/>
            <person name="Picard C."/>
        </authorList>
    </citation>
    <scope>NUCLEOTIDE SEQUENCE</scope>
    <source>
        <strain evidence="1">Stoneville</strain>
        <tissue evidence="1">Whole head</tissue>
    </source>
</reference>
<keyword evidence="2" id="KW-1185">Reference proteome</keyword>
<accession>A0A8J6L2B3</accession>
<comment type="caution">
    <text evidence="1">The sequence shown here is derived from an EMBL/GenBank/DDBJ whole genome shotgun (WGS) entry which is preliminary data.</text>
</comment>
<protein>
    <submittedName>
        <fullName evidence="1">Uncharacterized protein</fullName>
    </submittedName>
</protein>
<sequence>MRAALLAASKKSAVSVNAILMSTFPESPSLGWIFVKLPSDYGICGLALPIIINKNHGQHSEAVCGMRRAARASPPIRACHTADNEPPRGGIDTAPVLTTPRAAMSLRIIITRLRISDMLQKKTSRLGVEDDKNFPEPFETSRGPPDKVRLSEAACVPVAHVSVAVSLIQSVSIRYVVCQNGSKVSGDNLSHNVAIVGETGHVPGAAVTVFLGHCSWGPPMTPAIRGLPEAGLTDFDDRPTWGTPFNTGEEPRGEVAARVRTTRSTKETAGCGRDSESALHYKFSTASAEENSISVLFRTSALLSIDIITFYCPLFCDRRTDVWDKY</sequence>
<proteinExistence type="predicted"/>
<evidence type="ECO:0000313" key="1">
    <source>
        <dbReference type="EMBL" id="KAH0809004.1"/>
    </source>
</evidence>